<sequence>MPFACVLISDITGSTTIYEREGNAAAVSYIEPIIGRMRAIIGDNGGICVKSEGDDTVSFFRHPDDAFRAAWTMINEDWHQGMSVHAGMYYGEIVQQVGTIYGNAVNTAARLSSLAKPGEVLVGVNCYDVMSQDNKARLMPIGDLHLKGKEEPTKVYAASMPSLAATTVIFSSAQTRRPSRTEAVELTYQGRTWRIGEGEKLSLGRSQDCDIVLDHAWVSRKHGELTIRQWQLEYSDHSSAGSVVETPDGKELSIHRRSTMLNGSGTILLGPRSTENPEASAVTFVSHTLSIQPS</sequence>
<keyword evidence="4" id="KW-1185">Reference proteome</keyword>
<dbReference type="CDD" id="cd07302">
    <property type="entry name" value="CHD"/>
    <property type="match status" value="1"/>
</dbReference>
<accession>A0ABY2X6W9</accession>
<evidence type="ECO:0000313" key="4">
    <source>
        <dbReference type="Proteomes" id="UP001191082"/>
    </source>
</evidence>
<dbReference type="Gene3D" id="3.30.70.1230">
    <property type="entry name" value="Nucleotide cyclase"/>
    <property type="match status" value="1"/>
</dbReference>
<dbReference type="SUPFAM" id="SSF49879">
    <property type="entry name" value="SMAD/FHA domain"/>
    <property type="match status" value="1"/>
</dbReference>
<reference evidence="3 4" key="1">
    <citation type="submission" date="2019-05" db="EMBL/GenBank/DDBJ databases">
        <title>Marivita sp. nov. isolated from sea sediment.</title>
        <authorList>
            <person name="Kim W."/>
        </authorList>
    </citation>
    <scope>NUCLEOTIDE SEQUENCE [LARGE SCALE GENOMIC DNA]</scope>
    <source>
        <strain evidence="3 4">CAU 1492</strain>
    </source>
</reference>
<dbReference type="RefSeq" id="WP_138865454.1">
    <property type="nucleotide sequence ID" value="NZ_VCPC01000004.1"/>
</dbReference>
<dbReference type="Gene3D" id="2.60.200.20">
    <property type="match status" value="1"/>
</dbReference>
<proteinExistence type="predicted"/>
<dbReference type="Proteomes" id="UP001191082">
    <property type="component" value="Unassembled WGS sequence"/>
</dbReference>
<dbReference type="PANTHER" id="PTHR43081:SF1">
    <property type="entry name" value="ADENYLATE CYCLASE, TERMINAL-DIFFERENTIATION SPECIFIC"/>
    <property type="match status" value="1"/>
</dbReference>
<dbReference type="PROSITE" id="PS50125">
    <property type="entry name" value="GUANYLATE_CYCLASE_2"/>
    <property type="match status" value="1"/>
</dbReference>
<name>A0ABY2X6W9_9RHOB</name>
<dbReference type="InterPro" id="IPR000253">
    <property type="entry name" value="FHA_dom"/>
</dbReference>
<dbReference type="Pfam" id="PF00498">
    <property type="entry name" value="FHA"/>
    <property type="match status" value="1"/>
</dbReference>
<dbReference type="InterPro" id="IPR001054">
    <property type="entry name" value="A/G_cyclase"/>
</dbReference>
<dbReference type="InterPro" id="IPR008984">
    <property type="entry name" value="SMAD_FHA_dom_sf"/>
</dbReference>
<evidence type="ECO:0000259" key="2">
    <source>
        <dbReference type="PROSITE" id="PS50125"/>
    </source>
</evidence>
<evidence type="ECO:0000313" key="3">
    <source>
        <dbReference type="EMBL" id="TMV10882.1"/>
    </source>
</evidence>
<dbReference type="SUPFAM" id="SSF55073">
    <property type="entry name" value="Nucleotide cyclase"/>
    <property type="match status" value="1"/>
</dbReference>
<feature type="domain" description="FHA" evidence="1">
    <location>
        <begin position="201"/>
        <end position="245"/>
    </location>
</feature>
<feature type="domain" description="Guanylate cyclase" evidence="2">
    <location>
        <begin position="5"/>
        <end position="112"/>
    </location>
</feature>
<evidence type="ECO:0000259" key="1">
    <source>
        <dbReference type="PROSITE" id="PS50006"/>
    </source>
</evidence>
<dbReference type="SMART" id="SM00240">
    <property type="entry name" value="FHA"/>
    <property type="match status" value="1"/>
</dbReference>
<dbReference type="InterPro" id="IPR050697">
    <property type="entry name" value="Adenylyl/Guanylyl_Cyclase_3/4"/>
</dbReference>
<dbReference type="InterPro" id="IPR029787">
    <property type="entry name" value="Nucleotide_cyclase"/>
</dbReference>
<organism evidence="3 4">
    <name type="scientific">Arenibacterium halophilum</name>
    <dbReference type="NCBI Taxonomy" id="2583821"/>
    <lineage>
        <taxon>Bacteria</taxon>
        <taxon>Pseudomonadati</taxon>
        <taxon>Pseudomonadota</taxon>
        <taxon>Alphaproteobacteria</taxon>
        <taxon>Rhodobacterales</taxon>
        <taxon>Paracoccaceae</taxon>
        <taxon>Arenibacterium</taxon>
    </lineage>
</organism>
<dbReference type="Pfam" id="PF00211">
    <property type="entry name" value="Guanylate_cyc"/>
    <property type="match status" value="1"/>
</dbReference>
<dbReference type="PANTHER" id="PTHR43081">
    <property type="entry name" value="ADENYLATE CYCLASE, TERMINAL-DIFFERENTIATION SPECIFIC-RELATED"/>
    <property type="match status" value="1"/>
</dbReference>
<dbReference type="CDD" id="cd00060">
    <property type="entry name" value="FHA"/>
    <property type="match status" value="1"/>
</dbReference>
<protein>
    <submittedName>
        <fullName evidence="3">Adenylate/guanylate cyclase domain-containing protein</fullName>
    </submittedName>
</protein>
<comment type="caution">
    <text evidence="3">The sequence shown here is derived from an EMBL/GenBank/DDBJ whole genome shotgun (WGS) entry which is preliminary data.</text>
</comment>
<dbReference type="PROSITE" id="PS50006">
    <property type="entry name" value="FHA_DOMAIN"/>
    <property type="match status" value="1"/>
</dbReference>
<dbReference type="EMBL" id="VCPC01000004">
    <property type="protein sequence ID" value="TMV10882.1"/>
    <property type="molecule type" value="Genomic_DNA"/>
</dbReference>
<gene>
    <name evidence="3" type="ORF">FGK64_19200</name>
</gene>